<name>A0A2V3ZUB2_9GAMM</name>
<evidence type="ECO:0000313" key="5">
    <source>
        <dbReference type="Proteomes" id="UP000253987"/>
    </source>
</evidence>
<evidence type="ECO:0000313" key="4">
    <source>
        <dbReference type="EMBL" id="PXX88874.1"/>
    </source>
</evidence>
<dbReference type="Pfam" id="PF13641">
    <property type="entry name" value="Glyco_tranf_2_3"/>
    <property type="match status" value="1"/>
</dbReference>
<dbReference type="Proteomes" id="UP000253987">
    <property type="component" value="Unassembled WGS sequence"/>
</dbReference>
<dbReference type="OrthoDB" id="5291101at2"/>
<dbReference type="Gene3D" id="3.90.550.10">
    <property type="entry name" value="Spore Coat Polysaccharide Biosynthesis Protein SpsA, Chain A"/>
    <property type="match status" value="1"/>
</dbReference>
<dbReference type="InterPro" id="IPR029044">
    <property type="entry name" value="Nucleotide-diphossugar_trans"/>
</dbReference>
<accession>A0A2V3ZUB2</accession>
<dbReference type="RefSeq" id="WP_114614416.1">
    <property type="nucleotide sequence ID" value="NZ_QFWX01000010.1"/>
</dbReference>
<reference evidence="5" key="1">
    <citation type="submission" date="2018-05" db="EMBL/GenBank/DDBJ databases">
        <authorList>
            <person name="Lu D."/>
        </authorList>
    </citation>
    <scope>NUCLEOTIDE SEQUENCE [LARGE SCALE GENOMIC DNA]</scope>
    <source>
        <strain evidence="5">F01</strain>
    </source>
</reference>
<protein>
    <recommendedName>
        <fullName evidence="6">Glycosyl transferase</fullName>
    </recommendedName>
</protein>
<evidence type="ECO:0008006" key="6">
    <source>
        <dbReference type="Google" id="ProtNLM"/>
    </source>
</evidence>
<keyword evidence="2" id="KW-0328">Glycosyltransferase</keyword>
<dbReference type="SUPFAM" id="SSF53448">
    <property type="entry name" value="Nucleotide-diphospho-sugar transferases"/>
    <property type="match status" value="1"/>
</dbReference>
<sequence length="283" mass="32625">MKLLMSKVVHNWDESVLEPALRSLSLSLTTAAEAGELDSAILWLSYNGHQPLDEQRATELLDATFDWPVRLLAQQPNLGYGRTNNLALDQMFEEFGSSAQNIAILVINPDVVLEDSTITAAAQHLRKEPDCGLVCPLISDWQGRSDAIGHKRYPSFAVLTARLLYLLFKLPPVHSLNERYEYRDMPSEAPIDDIELCSGCFMLGPLRYWQELGGFDGRFFMYFEDFDLAVRGRKRGWRNHYVPAVKIRHAGGGVGTKNWRHRWWFIRSALRFFNRHGWRMWRV</sequence>
<dbReference type="PANTHER" id="PTHR43179:SF12">
    <property type="entry name" value="GALACTOFURANOSYLTRANSFERASE GLFT2"/>
    <property type="match status" value="1"/>
</dbReference>
<comment type="similarity">
    <text evidence="1">Belongs to the glycosyltransferase 2 family.</text>
</comment>
<keyword evidence="5" id="KW-1185">Reference proteome</keyword>
<dbReference type="EMBL" id="QFWX01000010">
    <property type="protein sequence ID" value="PXX88874.1"/>
    <property type="molecule type" value="Genomic_DNA"/>
</dbReference>
<dbReference type="AlphaFoldDB" id="A0A2V3ZUB2"/>
<evidence type="ECO:0000256" key="1">
    <source>
        <dbReference type="ARBA" id="ARBA00006739"/>
    </source>
</evidence>
<evidence type="ECO:0000256" key="2">
    <source>
        <dbReference type="ARBA" id="ARBA00022676"/>
    </source>
</evidence>
<keyword evidence="3" id="KW-0808">Transferase</keyword>
<comment type="caution">
    <text evidence="4">The sequence shown here is derived from an EMBL/GenBank/DDBJ whole genome shotgun (WGS) entry which is preliminary data.</text>
</comment>
<evidence type="ECO:0000256" key="3">
    <source>
        <dbReference type="ARBA" id="ARBA00022679"/>
    </source>
</evidence>
<organism evidence="4 5">
    <name type="scientific">Marinobacter vulgaris</name>
    <dbReference type="NCBI Taxonomy" id="1928331"/>
    <lineage>
        <taxon>Bacteria</taxon>
        <taxon>Pseudomonadati</taxon>
        <taxon>Pseudomonadota</taxon>
        <taxon>Gammaproteobacteria</taxon>
        <taxon>Pseudomonadales</taxon>
        <taxon>Marinobacteraceae</taxon>
        <taxon>Marinobacter</taxon>
    </lineage>
</organism>
<gene>
    <name evidence="4" type="ORF">DIT71_16925</name>
</gene>
<reference evidence="4 5" key="2">
    <citation type="submission" date="2018-06" db="EMBL/GenBank/DDBJ databases">
        <title>Marinobactersediminissp. nov, a moderately halophilic bacterium isolated from marine solar saltern.</title>
        <authorList>
            <person name="Zhang Y."/>
        </authorList>
    </citation>
    <scope>NUCLEOTIDE SEQUENCE [LARGE SCALE GENOMIC DNA]</scope>
    <source>
        <strain evidence="4 5">F01</strain>
    </source>
</reference>
<dbReference type="PANTHER" id="PTHR43179">
    <property type="entry name" value="RHAMNOSYLTRANSFERASE WBBL"/>
    <property type="match status" value="1"/>
</dbReference>
<dbReference type="GO" id="GO:0016757">
    <property type="term" value="F:glycosyltransferase activity"/>
    <property type="evidence" value="ECO:0007669"/>
    <property type="project" value="UniProtKB-KW"/>
</dbReference>
<proteinExistence type="inferred from homology"/>